<keyword evidence="7" id="KW-0460">Magnesium</keyword>
<keyword evidence="2 7" id="KW-0132">Cell division</keyword>
<evidence type="ECO:0000256" key="8">
    <source>
        <dbReference type="RuleBase" id="RU004135"/>
    </source>
</evidence>
<feature type="short sequence motif" description="Meso-diaminopimelate recognition motif" evidence="7">
    <location>
        <begin position="405"/>
        <end position="408"/>
    </location>
</feature>
<keyword evidence="7" id="KW-0547">Nucleotide-binding</keyword>
<evidence type="ECO:0000313" key="13">
    <source>
        <dbReference type="Proteomes" id="UP001165366"/>
    </source>
</evidence>
<feature type="binding site" evidence="7">
    <location>
        <position position="185"/>
    </location>
    <ligand>
        <name>UDP-N-acetyl-alpha-D-muramoyl-L-alanyl-D-glutamate</name>
        <dbReference type="ChEBI" id="CHEBI:83900"/>
    </ligand>
</feature>
<dbReference type="EMBL" id="JAKLWS010000031">
    <property type="protein sequence ID" value="MCG2590363.1"/>
    <property type="molecule type" value="Genomic_DNA"/>
</dbReference>
<protein>
    <recommendedName>
        <fullName evidence="7">UDP-N-acetylmuramoyl-L-alanyl-D-glutamate--2,6-diaminopimelate ligase</fullName>
        <ecNumber evidence="7">6.3.2.13</ecNumber>
    </recommendedName>
    <alternativeName>
        <fullName evidence="7">Meso-A2pm-adding enzyme</fullName>
    </alternativeName>
    <alternativeName>
        <fullName evidence="7">Meso-diaminopimelate-adding enzyme</fullName>
    </alternativeName>
    <alternativeName>
        <fullName evidence="7">UDP-MurNAc-L-Ala-D-Glu:meso-diaminopimelate ligase</fullName>
    </alternativeName>
    <alternativeName>
        <fullName evidence="7">UDP-MurNAc-tripeptide synthetase</fullName>
    </alternativeName>
    <alternativeName>
        <fullName evidence="7">UDP-N-acetylmuramyl-tripeptide synthetase</fullName>
    </alternativeName>
</protein>
<dbReference type="Gene3D" id="3.40.1390.10">
    <property type="entry name" value="MurE/MurF, N-terminal domain"/>
    <property type="match status" value="1"/>
</dbReference>
<evidence type="ECO:0000259" key="10">
    <source>
        <dbReference type="Pfam" id="PF02875"/>
    </source>
</evidence>
<feature type="domain" description="Mur ligase central" evidence="11">
    <location>
        <begin position="108"/>
        <end position="303"/>
    </location>
</feature>
<keyword evidence="7" id="KW-0067">ATP-binding</keyword>
<comment type="PTM">
    <text evidence="7">Carboxylation is probably crucial for Mg(2+) binding and, consequently, for the gamma-phosphate positioning of ATP.</text>
</comment>
<feature type="domain" description="Mur ligase C-terminal" evidence="10">
    <location>
        <begin position="326"/>
        <end position="458"/>
    </location>
</feature>
<gene>
    <name evidence="7" type="primary">murE</name>
    <name evidence="12" type="ORF">L6773_17435</name>
</gene>
<dbReference type="SUPFAM" id="SSF53244">
    <property type="entry name" value="MurD-like peptide ligases, peptide-binding domain"/>
    <property type="match status" value="1"/>
</dbReference>
<proteinExistence type="inferred from homology"/>
<dbReference type="EC" id="6.3.2.13" evidence="7"/>
<feature type="binding site" evidence="7">
    <location>
        <position position="179"/>
    </location>
    <ligand>
        <name>UDP-N-acetyl-alpha-D-muramoyl-L-alanyl-D-glutamate</name>
        <dbReference type="ChEBI" id="CHEBI:83900"/>
    </ligand>
</feature>
<comment type="cofactor">
    <cofactor evidence="7">
        <name>Mg(2+)</name>
        <dbReference type="ChEBI" id="CHEBI:18420"/>
    </cofactor>
</comment>
<reference evidence="12" key="2">
    <citation type="submission" date="2024-05" db="EMBL/GenBank/DDBJ databases">
        <title>Rhodohalobacter halophilus gen. nov., sp. nov., a moderately halophilic member of the family Balneolaceae.</title>
        <authorList>
            <person name="Xia J."/>
        </authorList>
    </citation>
    <scope>NUCLEOTIDE SEQUENCE</scope>
    <source>
        <strain evidence="12">WB101</strain>
    </source>
</reference>
<comment type="subcellular location">
    <subcellularLocation>
        <location evidence="7 8">Cytoplasm</location>
    </subcellularLocation>
</comment>
<feature type="binding site" evidence="7">
    <location>
        <position position="30"/>
    </location>
    <ligand>
        <name>UDP-N-acetyl-alpha-D-muramoyl-L-alanyl-D-glutamate</name>
        <dbReference type="ChEBI" id="CHEBI:83900"/>
    </ligand>
</feature>
<keyword evidence="3 7" id="KW-0133">Cell shape</keyword>
<comment type="caution">
    <text evidence="12">The sequence shown here is derived from an EMBL/GenBank/DDBJ whole genome shotgun (WGS) entry which is preliminary data.</text>
</comment>
<evidence type="ECO:0000256" key="6">
    <source>
        <dbReference type="ARBA" id="ARBA00023316"/>
    </source>
</evidence>
<dbReference type="NCBIfam" id="TIGR01085">
    <property type="entry name" value="murE"/>
    <property type="match status" value="1"/>
</dbReference>
<evidence type="ECO:0000256" key="3">
    <source>
        <dbReference type="ARBA" id="ARBA00022960"/>
    </source>
</evidence>
<keyword evidence="7 12" id="KW-0436">Ligase</keyword>
<dbReference type="SUPFAM" id="SSF53623">
    <property type="entry name" value="MurD-like peptide ligases, catalytic domain"/>
    <property type="match status" value="1"/>
</dbReference>
<dbReference type="InterPro" id="IPR035911">
    <property type="entry name" value="MurE/MurF_N"/>
</dbReference>
<keyword evidence="13" id="KW-1185">Reference proteome</keyword>
<comment type="pathway">
    <text evidence="7 8">Cell wall biogenesis; peptidoglycan biosynthesis.</text>
</comment>
<feature type="binding site" evidence="7">
    <location>
        <position position="187"/>
    </location>
    <ligand>
        <name>UDP-N-acetyl-alpha-D-muramoyl-L-alanyl-D-glutamate</name>
        <dbReference type="ChEBI" id="CHEBI:83900"/>
    </ligand>
</feature>
<organism evidence="12 13">
    <name type="scientific">Rhodohalobacter sulfatireducens</name>
    <dbReference type="NCBI Taxonomy" id="2911366"/>
    <lineage>
        <taxon>Bacteria</taxon>
        <taxon>Pseudomonadati</taxon>
        <taxon>Balneolota</taxon>
        <taxon>Balneolia</taxon>
        <taxon>Balneolales</taxon>
        <taxon>Balneolaceae</taxon>
        <taxon>Rhodohalobacter</taxon>
    </lineage>
</organism>
<evidence type="ECO:0000256" key="7">
    <source>
        <dbReference type="HAMAP-Rule" id="MF_00208"/>
    </source>
</evidence>
<dbReference type="InterPro" id="IPR000713">
    <property type="entry name" value="Mur_ligase_N"/>
</dbReference>
<feature type="binding site" evidence="7">
    <location>
        <begin position="152"/>
        <end position="153"/>
    </location>
    <ligand>
        <name>UDP-N-acetyl-alpha-D-muramoyl-L-alanyl-D-glutamate</name>
        <dbReference type="ChEBI" id="CHEBI:83900"/>
    </ligand>
</feature>
<dbReference type="Pfam" id="PF08245">
    <property type="entry name" value="Mur_ligase_M"/>
    <property type="match status" value="1"/>
</dbReference>
<feature type="modified residue" description="N6-carboxylysine" evidence="7">
    <location>
        <position position="219"/>
    </location>
</feature>
<dbReference type="InterPro" id="IPR005761">
    <property type="entry name" value="UDP-N-AcMur-Glu-dNH2Pim_ligase"/>
</dbReference>
<keyword evidence="5 7" id="KW-0131">Cell cycle</keyword>
<dbReference type="PANTHER" id="PTHR23135:SF4">
    <property type="entry name" value="UDP-N-ACETYLMURAMOYL-L-ALANYL-D-GLUTAMATE--2,6-DIAMINOPIMELATE LIGASE MURE HOMOLOG, CHLOROPLASTIC"/>
    <property type="match status" value="1"/>
</dbReference>
<feature type="binding site" evidence="7">
    <location>
        <position position="456"/>
    </location>
    <ligand>
        <name>meso-2,6-diaminopimelate</name>
        <dbReference type="ChEBI" id="CHEBI:57791"/>
    </ligand>
</feature>
<evidence type="ECO:0000259" key="11">
    <source>
        <dbReference type="Pfam" id="PF08245"/>
    </source>
</evidence>
<feature type="domain" description="Mur ligase N-terminal catalytic" evidence="9">
    <location>
        <begin position="27"/>
        <end position="93"/>
    </location>
</feature>
<evidence type="ECO:0000259" key="9">
    <source>
        <dbReference type="Pfam" id="PF01225"/>
    </source>
</evidence>
<comment type="caution">
    <text evidence="7">Lacks conserved residue(s) required for the propagation of feature annotation.</text>
</comment>
<evidence type="ECO:0000313" key="12">
    <source>
        <dbReference type="EMBL" id="MCG2590363.1"/>
    </source>
</evidence>
<dbReference type="InterPro" id="IPR004101">
    <property type="entry name" value="Mur_ligase_C"/>
</dbReference>
<comment type="catalytic activity">
    <reaction evidence="7">
        <text>UDP-N-acetyl-alpha-D-muramoyl-L-alanyl-D-glutamate + meso-2,6-diaminopimelate + ATP = UDP-N-acetyl-alpha-D-muramoyl-L-alanyl-gamma-D-glutamyl-meso-2,6-diaminopimelate + ADP + phosphate + H(+)</text>
        <dbReference type="Rhea" id="RHEA:23676"/>
        <dbReference type="ChEBI" id="CHEBI:15378"/>
        <dbReference type="ChEBI" id="CHEBI:30616"/>
        <dbReference type="ChEBI" id="CHEBI:43474"/>
        <dbReference type="ChEBI" id="CHEBI:57791"/>
        <dbReference type="ChEBI" id="CHEBI:83900"/>
        <dbReference type="ChEBI" id="CHEBI:83905"/>
        <dbReference type="ChEBI" id="CHEBI:456216"/>
        <dbReference type="EC" id="6.3.2.13"/>
    </reaction>
</comment>
<dbReference type="Gene3D" id="3.90.190.20">
    <property type="entry name" value="Mur ligase, C-terminal domain"/>
    <property type="match status" value="1"/>
</dbReference>
<feature type="binding site" evidence="7">
    <location>
        <position position="460"/>
    </location>
    <ligand>
        <name>meso-2,6-diaminopimelate</name>
        <dbReference type="ChEBI" id="CHEBI:57791"/>
    </ligand>
</feature>
<dbReference type="Proteomes" id="UP001165366">
    <property type="component" value="Unassembled WGS sequence"/>
</dbReference>
<accession>A0ABS9KHN8</accession>
<keyword evidence="4 7" id="KW-0573">Peptidoglycan synthesis</keyword>
<keyword evidence="6 7" id="KW-0961">Cell wall biogenesis/degradation</keyword>
<evidence type="ECO:0000256" key="4">
    <source>
        <dbReference type="ARBA" id="ARBA00022984"/>
    </source>
</evidence>
<name>A0ABS9KHN8_9BACT</name>
<evidence type="ECO:0000256" key="2">
    <source>
        <dbReference type="ARBA" id="ARBA00022618"/>
    </source>
</evidence>
<reference evidence="12" key="1">
    <citation type="submission" date="2022-01" db="EMBL/GenBank/DDBJ databases">
        <authorList>
            <person name="Wang Y."/>
        </authorList>
    </citation>
    <scope>NUCLEOTIDE SEQUENCE</scope>
    <source>
        <strain evidence="12">WB101</strain>
    </source>
</reference>
<dbReference type="Pfam" id="PF01225">
    <property type="entry name" value="Mur_ligase"/>
    <property type="match status" value="1"/>
</dbReference>
<feature type="binding site" evidence="7">
    <location>
        <begin position="110"/>
        <end position="116"/>
    </location>
    <ligand>
        <name>ATP</name>
        <dbReference type="ChEBI" id="CHEBI:30616"/>
    </ligand>
</feature>
<dbReference type="InterPro" id="IPR036615">
    <property type="entry name" value="Mur_ligase_C_dom_sf"/>
</dbReference>
<feature type="binding site" evidence="7">
    <location>
        <begin position="405"/>
        <end position="408"/>
    </location>
    <ligand>
        <name>meso-2,6-diaminopimelate</name>
        <dbReference type="ChEBI" id="CHEBI:57791"/>
    </ligand>
</feature>
<feature type="binding site" evidence="7">
    <location>
        <position position="381"/>
    </location>
    <ligand>
        <name>meso-2,6-diaminopimelate</name>
        <dbReference type="ChEBI" id="CHEBI:57791"/>
    </ligand>
</feature>
<evidence type="ECO:0000256" key="5">
    <source>
        <dbReference type="ARBA" id="ARBA00023306"/>
    </source>
</evidence>
<dbReference type="HAMAP" id="MF_00208">
    <property type="entry name" value="MurE"/>
    <property type="match status" value="1"/>
</dbReference>
<dbReference type="PANTHER" id="PTHR23135">
    <property type="entry name" value="MUR LIGASE FAMILY MEMBER"/>
    <property type="match status" value="1"/>
</dbReference>
<dbReference type="Pfam" id="PF02875">
    <property type="entry name" value="Mur_ligase_C"/>
    <property type="match status" value="1"/>
</dbReference>
<dbReference type="GO" id="GO:0008765">
    <property type="term" value="F:UDP-N-acetylmuramoylalanyl-D-glutamate-2,6-diaminopimelate ligase activity"/>
    <property type="evidence" value="ECO:0007669"/>
    <property type="project" value="UniProtKB-EC"/>
</dbReference>
<dbReference type="InterPro" id="IPR013221">
    <property type="entry name" value="Mur_ligase_cen"/>
</dbReference>
<sequence length="495" mass="54825">MNYQELISFCKPISISGPEPETIGKLRQDSREVVPGDIFIAVKGSKSDGHNFIHEAIERGAGIIICQKEIELNENVTVITVKKTRKLLGKLAQKMEGNPADKLKIIGVTGTNGKTTVTTLVWQILTKLNYQASLLGTIEKRVLQDKSPSRLTTADPIELAQAMKEMTDAGSEYLVMEVSSHALDQGRTKGISFQVAVFTNLSHDHLDYHETMNEYASAKKKLFNSLDSKSWAITNADDERGEWIVNSTPAKILSFSFEDKGLLQAKILQSDAKGMTISIDETKIETPLVGRFNAYNVVEALLTCTALGVDGKKAAEILKHCTGAPGRMERINQELDTSNEPIVFVDYAHTPNALENVLSTLRELKTRHQKLVCVFGCGGDRDKSKRPKMAKIAESYANRVIVTSDNPRSEDPDLIIDDIMEGFKNPENITRLTNRRDAIHEAVFTSKAGSIVLIAGKGHETYQEINGDRIHFDDREIALEALQKRDDTTKKEGAV</sequence>
<comment type="similarity">
    <text evidence="1 7">Belongs to the MurCDEF family. MurE subfamily.</text>
</comment>
<keyword evidence="7" id="KW-0963">Cytoplasm</keyword>
<dbReference type="InterPro" id="IPR036565">
    <property type="entry name" value="Mur-like_cat_sf"/>
</dbReference>
<dbReference type="NCBIfam" id="NF001124">
    <property type="entry name" value="PRK00139.1-2"/>
    <property type="match status" value="1"/>
</dbReference>
<evidence type="ECO:0000256" key="1">
    <source>
        <dbReference type="ARBA" id="ARBA00005898"/>
    </source>
</evidence>
<dbReference type="Gene3D" id="3.40.1190.10">
    <property type="entry name" value="Mur-like, catalytic domain"/>
    <property type="match status" value="1"/>
</dbReference>
<dbReference type="SUPFAM" id="SSF63418">
    <property type="entry name" value="MurE/MurF N-terminal domain"/>
    <property type="match status" value="1"/>
</dbReference>
<dbReference type="NCBIfam" id="NF001126">
    <property type="entry name" value="PRK00139.1-4"/>
    <property type="match status" value="1"/>
</dbReference>
<comment type="function">
    <text evidence="7">Catalyzes the addition of meso-diaminopimelic acid to the nucleotide precursor UDP-N-acetylmuramoyl-L-alanyl-D-glutamate (UMAG) in the biosynthesis of bacterial cell-wall peptidoglycan.</text>
</comment>
<dbReference type="RefSeq" id="WP_237855747.1">
    <property type="nucleotide sequence ID" value="NZ_JAKLWS010000031.1"/>
</dbReference>